<evidence type="ECO:0000256" key="5">
    <source>
        <dbReference type="ARBA" id="ARBA00022679"/>
    </source>
</evidence>
<dbReference type="GO" id="GO:0102130">
    <property type="term" value="F:malonyl-CoA methyltransferase activity"/>
    <property type="evidence" value="ECO:0007669"/>
    <property type="project" value="UniProtKB-EC"/>
</dbReference>
<evidence type="ECO:0000256" key="3">
    <source>
        <dbReference type="ARBA" id="ARBA00012327"/>
    </source>
</evidence>
<dbReference type="Gene3D" id="3.40.50.150">
    <property type="entry name" value="Vaccinia Virus protein VP39"/>
    <property type="match status" value="1"/>
</dbReference>
<dbReference type="AlphaFoldDB" id="A0A2U1BAZ3"/>
<dbReference type="Pfam" id="PF08241">
    <property type="entry name" value="Methyltransf_11"/>
    <property type="match status" value="1"/>
</dbReference>
<dbReference type="InterPro" id="IPR050602">
    <property type="entry name" value="Malonyl-ACP_OMT"/>
</dbReference>
<keyword evidence="11" id="KW-1185">Reference proteome</keyword>
<dbReference type="InterPro" id="IPR013216">
    <property type="entry name" value="Methyltransf_11"/>
</dbReference>
<comment type="function">
    <text evidence="8">Converts the free carboxyl group of a malonyl-thioester to its methyl ester by transfer of a methyl group from S-adenosyl-L-methionine (SAM). It allows to synthesize pimeloyl-ACP via the fatty acid synthetic pathway.</text>
</comment>
<dbReference type="GO" id="GO:0010340">
    <property type="term" value="F:carboxyl-O-methyltransferase activity"/>
    <property type="evidence" value="ECO:0007669"/>
    <property type="project" value="UniProtKB-UniRule"/>
</dbReference>
<evidence type="ECO:0000256" key="8">
    <source>
        <dbReference type="HAMAP-Rule" id="MF_00835"/>
    </source>
</evidence>
<comment type="pathway">
    <text evidence="2 8">Cofactor biosynthesis; biotin biosynthesis.</text>
</comment>
<keyword evidence="6 8" id="KW-0949">S-adenosyl-L-methionine</keyword>
<dbReference type="SUPFAM" id="SSF53335">
    <property type="entry name" value="S-adenosyl-L-methionine-dependent methyltransferases"/>
    <property type="match status" value="1"/>
</dbReference>
<dbReference type="InterPro" id="IPR029063">
    <property type="entry name" value="SAM-dependent_MTases_sf"/>
</dbReference>
<dbReference type="Proteomes" id="UP000245959">
    <property type="component" value="Unassembled WGS sequence"/>
</dbReference>
<dbReference type="GeneID" id="78293566"/>
<dbReference type="EC" id="2.1.1.197" evidence="3 8"/>
<dbReference type="NCBIfam" id="TIGR02072">
    <property type="entry name" value="BioC"/>
    <property type="match status" value="1"/>
</dbReference>
<evidence type="ECO:0000259" key="9">
    <source>
        <dbReference type="Pfam" id="PF08241"/>
    </source>
</evidence>
<accession>A0A2U1BAZ3</accession>
<feature type="domain" description="Methyltransferase type 11" evidence="9">
    <location>
        <begin position="51"/>
        <end position="141"/>
    </location>
</feature>
<keyword evidence="4 8" id="KW-0489">Methyltransferase</keyword>
<dbReference type="EMBL" id="QEKH01000001">
    <property type="protein sequence ID" value="PVY45838.1"/>
    <property type="molecule type" value="Genomic_DNA"/>
</dbReference>
<keyword evidence="7 8" id="KW-0093">Biotin biosynthesis</keyword>
<evidence type="ECO:0000256" key="1">
    <source>
        <dbReference type="ARBA" id="ARBA00000852"/>
    </source>
</evidence>
<dbReference type="RefSeq" id="WP_165832725.1">
    <property type="nucleotide sequence ID" value="NZ_CABMMC010000200.1"/>
</dbReference>
<protein>
    <recommendedName>
        <fullName evidence="3 8">Malonyl-[acyl-carrier protein] O-methyltransferase</fullName>
        <shortName evidence="8">Malonyl-ACP O-methyltransferase</shortName>
        <ecNumber evidence="3 8">2.1.1.197</ecNumber>
    </recommendedName>
    <alternativeName>
        <fullName evidence="8">Biotin synthesis protein BioC</fullName>
    </alternativeName>
</protein>
<reference evidence="10 11" key="1">
    <citation type="submission" date="2018-04" db="EMBL/GenBank/DDBJ databases">
        <title>Genomic Encyclopedia of Type Strains, Phase IV (KMG-IV): sequencing the most valuable type-strain genomes for metagenomic binning, comparative biology and taxonomic classification.</title>
        <authorList>
            <person name="Goeker M."/>
        </authorList>
    </citation>
    <scope>NUCLEOTIDE SEQUENCE [LARGE SCALE GENOMIC DNA]</scope>
    <source>
        <strain evidence="10 11">DSM 14823</strain>
    </source>
</reference>
<evidence type="ECO:0000256" key="4">
    <source>
        <dbReference type="ARBA" id="ARBA00022603"/>
    </source>
</evidence>
<gene>
    <name evidence="8" type="primary">bioC</name>
    <name evidence="10" type="ORF">C8D82_10128</name>
</gene>
<dbReference type="PANTHER" id="PTHR13090">
    <property type="entry name" value="ARGININE-HYDROXYLASE NDUFAF5, MITOCHONDRIAL"/>
    <property type="match status" value="1"/>
</dbReference>
<dbReference type="GO" id="GO:0032259">
    <property type="term" value="P:methylation"/>
    <property type="evidence" value="ECO:0007669"/>
    <property type="project" value="UniProtKB-KW"/>
</dbReference>
<dbReference type="PANTHER" id="PTHR13090:SF1">
    <property type="entry name" value="ARGININE-HYDROXYLASE NDUFAF5, MITOCHONDRIAL"/>
    <property type="match status" value="1"/>
</dbReference>
<evidence type="ECO:0000256" key="7">
    <source>
        <dbReference type="ARBA" id="ARBA00022756"/>
    </source>
</evidence>
<dbReference type="HAMAP" id="MF_00835">
    <property type="entry name" value="BioC"/>
    <property type="match status" value="1"/>
</dbReference>
<evidence type="ECO:0000256" key="2">
    <source>
        <dbReference type="ARBA" id="ARBA00004746"/>
    </source>
</evidence>
<comment type="similarity">
    <text evidence="8">Belongs to the methyltransferase superfamily.</text>
</comment>
<dbReference type="GO" id="GO:0009102">
    <property type="term" value="P:biotin biosynthetic process"/>
    <property type="evidence" value="ECO:0007669"/>
    <property type="project" value="UniProtKB-UniRule"/>
</dbReference>
<sequence length="252" mass="28705">MENLDKNLVRSRFRRSVESYDHAAEVQRLMAEELLELFRLATGERDFPRILELGCGSGILTDRIEQSFDYGKLYLLDLVEEWSRFHRNRERAEFIAGDVERIPLPGSLDLILSNAVIQWMSDLPALLKKLAGALNPGGLLAVTTFGPENLYEIADLTGSGLRYLDPGRLQQLFSREFDLIGFRQELLKPRFDTPLAVLKHLKATGVTATGGPLRWTRKRLEEFSAGYRRFQLGDGKFPLTYHPITLIARKKA</sequence>
<proteinExistence type="inferred from homology"/>
<comment type="catalytic activity">
    <reaction evidence="1 8">
        <text>malonyl-[ACP] + S-adenosyl-L-methionine = malonyl-[ACP] methyl ester + S-adenosyl-L-homocysteine</text>
        <dbReference type="Rhea" id="RHEA:17105"/>
        <dbReference type="Rhea" id="RHEA-COMP:9623"/>
        <dbReference type="Rhea" id="RHEA-COMP:9954"/>
        <dbReference type="ChEBI" id="CHEBI:57856"/>
        <dbReference type="ChEBI" id="CHEBI:59789"/>
        <dbReference type="ChEBI" id="CHEBI:78449"/>
        <dbReference type="ChEBI" id="CHEBI:78845"/>
        <dbReference type="EC" id="2.1.1.197"/>
    </reaction>
</comment>
<organism evidence="10 11">
    <name type="scientific">Victivallis vadensis</name>
    <dbReference type="NCBI Taxonomy" id="172901"/>
    <lineage>
        <taxon>Bacteria</taxon>
        <taxon>Pseudomonadati</taxon>
        <taxon>Lentisphaerota</taxon>
        <taxon>Lentisphaeria</taxon>
        <taxon>Victivallales</taxon>
        <taxon>Victivallaceae</taxon>
        <taxon>Victivallis</taxon>
    </lineage>
</organism>
<dbReference type="GO" id="GO:0008757">
    <property type="term" value="F:S-adenosylmethionine-dependent methyltransferase activity"/>
    <property type="evidence" value="ECO:0007669"/>
    <property type="project" value="InterPro"/>
</dbReference>
<evidence type="ECO:0000256" key="6">
    <source>
        <dbReference type="ARBA" id="ARBA00022691"/>
    </source>
</evidence>
<evidence type="ECO:0000313" key="11">
    <source>
        <dbReference type="Proteomes" id="UP000245959"/>
    </source>
</evidence>
<dbReference type="CDD" id="cd02440">
    <property type="entry name" value="AdoMet_MTases"/>
    <property type="match status" value="1"/>
</dbReference>
<comment type="caution">
    <text evidence="10">The sequence shown here is derived from an EMBL/GenBank/DDBJ whole genome shotgun (WGS) entry which is preliminary data.</text>
</comment>
<dbReference type="InterPro" id="IPR011814">
    <property type="entry name" value="BioC"/>
</dbReference>
<evidence type="ECO:0000313" key="10">
    <source>
        <dbReference type="EMBL" id="PVY45838.1"/>
    </source>
</evidence>
<keyword evidence="5 8" id="KW-0808">Transferase</keyword>
<dbReference type="UniPathway" id="UPA00078"/>
<name>A0A2U1BAZ3_9BACT</name>